<evidence type="ECO:0000256" key="1">
    <source>
        <dbReference type="ARBA" id="ARBA00023125"/>
    </source>
</evidence>
<protein>
    <recommendedName>
        <fullName evidence="3">HTH CENPB-type domain-containing protein</fullName>
    </recommendedName>
</protein>
<dbReference type="PANTHER" id="PTHR19303:SF74">
    <property type="entry name" value="POGO TRANSPOSABLE ELEMENT WITH KRAB DOMAIN"/>
    <property type="match status" value="1"/>
</dbReference>
<name>A0AAW2ASF7_CULAL</name>
<keyword evidence="5" id="KW-1185">Reference proteome</keyword>
<evidence type="ECO:0000256" key="2">
    <source>
        <dbReference type="ARBA" id="ARBA00023242"/>
    </source>
</evidence>
<dbReference type="Proteomes" id="UP001479290">
    <property type="component" value="Unassembled WGS sequence"/>
</dbReference>
<dbReference type="InterPro" id="IPR006600">
    <property type="entry name" value="HTH_CenpB_DNA-bd_dom"/>
</dbReference>
<dbReference type="PROSITE" id="PS51253">
    <property type="entry name" value="HTH_CENPB"/>
    <property type="match status" value="1"/>
</dbReference>
<dbReference type="GO" id="GO:0003677">
    <property type="term" value="F:DNA binding"/>
    <property type="evidence" value="ECO:0007669"/>
    <property type="project" value="UniProtKB-KW"/>
</dbReference>
<organism evidence="4 5">
    <name type="scientific">Culter alburnus</name>
    <name type="common">Topmouth culter</name>
    <dbReference type="NCBI Taxonomy" id="194366"/>
    <lineage>
        <taxon>Eukaryota</taxon>
        <taxon>Metazoa</taxon>
        <taxon>Chordata</taxon>
        <taxon>Craniata</taxon>
        <taxon>Vertebrata</taxon>
        <taxon>Euteleostomi</taxon>
        <taxon>Actinopterygii</taxon>
        <taxon>Neopterygii</taxon>
        <taxon>Teleostei</taxon>
        <taxon>Ostariophysi</taxon>
        <taxon>Cypriniformes</taxon>
        <taxon>Xenocyprididae</taxon>
        <taxon>Xenocypridinae</taxon>
        <taxon>Culter</taxon>
    </lineage>
</organism>
<dbReference type="EMBL" id="JAWDJR010000004">
    <property type="protein sequence ID" value="KAK9976407.1"/>
    <property type="molecule type" value="Genomic_DNA"/>
</dbReference>
<keyword evidence="2" id="KW-0539">Nucleus</keyword>
<dbReference type="Pfam" id="PF05225">
    <property type="entry name" value="HTH_psq"/>
    <property type="match status" value="1"/>
</dbReference>
<dbReference type="GO" id="GO:0005634">
    <property type="term" value="C:nucleus"/>
    <property type="evidence" value="ECO:0007669"/>
    <property type="project" value="TreeGrafter"/>
</dbReference>
<keyword evidence="1" id="KW-0238">DNA-binding</keyword>
<comment type="caution">
    <text evidence="4">The sequence shown here is derived from an EMBL/GenBank/DDBJ whole genome shotgun (WGS) entry which is preliminary data.</text>
</comment>
<sequence>MKGALDEYREVKKGITVSVHLLSRAWGVPRSTLQRRISGKVTGSKHASGRKPYLPEEAERELAATLKTLAQRGFPFTKRDVQQVAFDFAAKNNISGFWILPDRAGYYWFQNFLKRNPELGMRKPEVPSAARAAGLNKEVVSQWFNQYESLLVKLGIAGTPSHIWNCDESGLQDQFSSTKVIGQVGQPCVEVCAGEKGETTTCLAAFNAEGTYSRTMIIFKGGYRDARRTPV</sequence>
<feature type="domain" description="HTH CENPB-type" evidence="3">
    <location>
        <begin position="46"/>
        <end position="122"/>
    </location>
</feature>
<dbReference type="PANTHER" id="PTHR19303">
    <property type="entry name" value="TRANSPOSON"/>
    <property type="match status" value="1"/>
</dbReference>
<dbReference type="InterPro" id="IPR007889">
    <property type="entry name" value="HTH_Psq"/>
</dbReference>
<dbReference type="AlphaFoldDB" id="A0AAW2ASF7"/>
<evidence type="ECO:0000313" key="4">
    <source>
        <dbReference type="EMBL" id="KAK9976407.1"/>
    </source>
</evidence>
<proteinExistence type="predicted"/>
<dbReference type="InterPro" id="IPR050863">
    <property type="entry name" value="CenT-Element_Derived"/>
</dbReference>
<evidence type="ECO:0000259" key="3">
    <source>
        <dbReference type="PROSITE" id="PS51253"/>
    </source>
</evidence>
<gene>
    <name evidence="4" type="ORF">ABG768_021612</name>
</gene>
<accession>A0AAW2ASF7</accession>
<evidence type="ECO:0000313" key="5">
    <source>
        <dbReference type="Proteomes" id="UP001479290"/>
    </source>
</evidence>
<reference evidence="4 5" key="1">
    <citation type="submission" date="2024-05" db="EMBL/GenBank/DDBJ databases">
        <title>A high-quality chromosomal-level genome assembly of Topmouth culter (Culter alburnus).</title>
        <authorList>
            <person name="Zhao H."/>
        </authorList>
    </citation>
    <scope>NUCLEOTIDE SEQUENCE [LARGE SCALE GENOMIC DNA]</scope>
    <source>
        <strain evidence="4">CATC2023</strain>
        <tissue evidence="4">Muscle</tissue>
    </source>
</reference>